<dbReference type="PANTHER" id="PTHR43484">
    <property type="match status" value="1"/>
</dbReference>
<proteinExistence type="inferred from homology"/>
<accession>A0ABT7E700</accession>
<dbReference type="InterPro" id="IPR051469">
    <property type="entry name" value="FliN/MopA/SpaO"/>
</dbReference>
<keyword evidence="8" id="KW-0282">Flagellum</keyword>
<keyword evidence="6" id="KW-0472">Membrane</keyword>
<organism evidence="8 9">
    <name type="scientific">Romboutsia sedimentorum</name>
    <dbReference type="NCBI Taxonomy" id="1368474"/>
    <lineage>
        <taxon>Bacteria</taxon>
        <taxon>Bacillati</taxon>
        <taxon>Bacillota</taxon>
        <taxon>Clostridia</taxon>
        <taxon>Peptostreptococcales</taxon>
        <taxon>Peptostreptococcaceae</taxon>
        <taxon>Romboutsia</taxon>
    </lineage>
</organism>
<evidence type="ECO:0000256" key="5">
    <source>
        <dbReference type="ARBA" id="ARBA00022779"/>
    </source>
</evidence>
<dbReference type="PRINTS" id="PR00956">
    <property type="entry name" value="FLGMOTORFLIN"/>
</dbReference>
<keyword evidence="8" id="KW-0966">Cell projection</keyword>
<comment type="similarity">
    <text evidence="2">Belongs to the FliN/MopA/SpaO family.</text>
</comment>
<reference evidence="8 9" key="1">
    <citation type="submission" date="2023-05" db="EMBL/GenBank/DDBJ databases">
        <title>Rombocin, a short stable natural nisin variant, displays selective antimicrobial activity against Listeria monocytogenes and employs dual mode of action to kill target bacterial strains.</title>
        <authorList>
            <person name="Wambui J."/>
            <person name="Stephan R."/>
            <person name="Kuipers O.P."/>
        </authorList>
    </citation>
    <scope>NUCLEOTIDE SEQUENCE [LARGE SCALE GENOMIC DNA]</scope>
    <source>
        <strain evidence="8 9">RC002</strain>
    </source>
</reference>
<dbReference type="EMBL" id="JASKYM010000001">
    <property type="protein sequence ID" value="MDK2562708.1"/>
    <property type="molecule type" value="Genomic_DNA"/>
</dbReference>
<dbReference type="InterPro" id="IPR036429">
    <property type="entry name" value="SpoA-like_sf"/>
</dbReference>
<sequence length="107" mass="11750">MNLAQSVDEIYEIQLEQLVEGEKENVDAMSDIMNSQMDITVSMGETKATIDKIVNLKIGDVITLDKSLEEALDININGTIIASGESIILDNKLAIRLSKIKNIDGEN</sequence>
<keyword evidence="3" id="KW-1003">Cell membrane</keyword>
<keyword evidence="9" id="KW-1185">Reference proteome</keyword>
<dbReference type="Gene3D" id="2.30.330.10">
    <property type="entry name" value="SpoA-like"/>
    <property type="match status" value="1"/>
</dbReference>
<dbReference type="InterPro" id="IPR001172">
    <property type="entry name" value="FliN_T3SS_HrcQb"/>
</dbReference>
<evidence type="ECO:0000256" key="1">
    <source>
        <dbReference type="ARBA" id="ARBA00004413"/>
    </source>
</evidence>
<dbReference type="RefSeq" id="WP_284131672.1">
    <property type="nucleotide sequence ID" value="NZ_JASKYM010000001.1"/>
</dbReference>
<keyword evidence="4" id="KW-0145">Chemotaxis</keyword>
<evidence type="ECO:0000256" key="6">
    <source>
        <dbReference type="ARBA" id="ARBA00023136"/>
    </source>
</evidence>
<gene>
    <name evidence="8" type="ORF">QOZ84_04030</name>
</gene>
<evidence type="ECO:0000259" key="7">
    <source>
        <dbReference type="Pfam" id="PF01052"/>
    </source>
</evidence>
<dbReference type="PANTHER" id="PTHR43484:SF1">
    <property type="entry name" value="FLAGELLAR MOTOR SWITCH PROTEIN FLIN"/>
    <property type="match status" value="1"/>
</dbReference>
<protein>
    <submittedName>
        <fullName evidence="8">FliM/FliN family flagellar motor switch protein</fullName>
    </submittedName>
</protein>
<dbReference type="Proteomes" id="UP001301012">
    <property type="component" value="Unassembled WGS sequence"/>
</dbReference>
<feature type="domain" description="Flagellar motor switch protein FliN-like C-terminal" evidence="7">
    <location>
        <begin position="31"/>
        <end position="100"/>
    </location>
</feature>
<name>A0ABT7E700_9FIRM</name>
<evidence type="ECO:0000313" key="9">
    <source>
        <dbReference type="Proteomes" id="UP001301012"/>
    </source>
</evidence>
<comment type="subcellular location">
    <subcellularLocation>
        <location evidence="1">Cell membrane</location>
        <topology evidence="1">Peripheral membrane protein</topology>
        <orientation evidence="1">Cytoplasmic side</orientation>
    </subcellularLocation>
</comment>
<dbReference type="Pfam" id="PF01052">
    <property type="entry name" value="FliMN_C"/>
    <property type="match status" value="1"/>
</dbReference>
<dbReference type="InterPro" id="IPR001543">
    <property type="entry name" value="FliN-like_C"/>
</dbReference>
<evidence type="ECO:0000313" key="8">
    <source>
        <dbReference type="EMBL" id="MDK2562708.1"/>
    </source>
</evidence>
<keyword evidence="8" id="KW-0969">Cilium</keyword>
<evidence type="ECO:0000256" key="4">
    <source>
        <dbReference type="ARBA" id="ARBA00022500"/>
    </source>
</evidence>
<comment type="caution">
    <text evidence="8">The sequence shown here is derived from an EMBL/GenBank/DDBJ whole genome shotgun (WGS) entry which is preliminary data.</text>
</comment>
<evidence type="ECO:0000256" key="2">
    <source>
        <dbReference type="ARBA" id="ARBA00009226"/>
    </source>
</evidence>
<keyword evidence="5" id="KW-0283">Flagellar rotation</keyword>
<evidence type="ECO:0000256" key="3">
    <source>
        <dbReference type="ARBA" id="ARBA00022475"/>
    </source>
</evidence>
<dbReference type="SUPFAM" id="SSF101801">
    <property type="entry name" value="Surface presentation of antigens (SPOA)"/>
    <property type="match status" value="1"/>
</dbReference>